<feature type="domain" description="CinA C-terminal" evidence="2">
    <location>
        <begin position="16"/>
        <end position="164"/>
    </location>
</feature>
<evidence type="ECO:0000313" key="3">
    <source>
        <dbReference type="EMBL" id="SCL21776.1"/>
    </source>
</evidence>
<protein>
    <submittedName>
        <fullName evidence="3">Nicotinamide-nucleotide amidase</fullName>
    </submittedName>
</protein>
<dbReference type="NCBIfam" id="TIGR00199">
    <property type="entry name" value="PncC_domain"/>
    <property type="match status" value="1"/>
</dbReference>
<feature type="region of interest" description="Disordered" evidence="1">
    <location>
        <begin position="169"/>
        <end position="225"/>
    </location>
</feature>
<reference evidence="4" key="1">
    <citation type="submission" date="2016-06" db="EMBL/GenBank/DDBJ databases">
        <authorList>
            <person name="Varghese N."/>
            <person name="Submissions Spin"/>
        </authorList>
    </citation>
    <scope>NUCLEOTIDE SEQUENCE [LARGE SCALE GENOMIC DNA]</scope>
    <source>
        <strain evidence="4">DSM 45431</strain>
    </source>
</reference>
<sequence>MDERDANGERPAGSPAAAVVHSLSQRHETLATIESLTGGLLSASIVEIAGVSGTYRGGLVVYATELKSELAGVPADLLAERGPVDPDVAVALAEGGRRRCGADWGLATTGVAGPEPQDGKPVGLVYVAVAGPGGTSVEQLDLEGGRDHIRSAAVIAALRLLTERIRAADQADESRPADATRHPAHQVDEAQDPALRRPAGDAAHGTDIDTPDDADAADPAAAGRR</sequence>
<dbReference type="EMBL" id="FMHV01000002">
    <property type="protein sequence ID" value="SCL21776.1"/>
    <property type="molecule type" value="Genomic_DNA"/>
</dbReference>
<dbReference type="SUPFAM" id="SSF142433">
    <property type="entry name" value="CinA-like"/>
    <property type="match status" value="1"/>
</dbReference>
<proteinExistence type="predicted"/>
<dbReference type="InterPro" id="IPR008136">
    <property type="entry name" value="CinA_C"/>
</dbReference>
<organism evidence="3 4">
    <name type="scientific">Micromonospora rhizosphaerae</name>
    <dbReference type="NCBI Taxonomy" id="568872"/>
    <lineage>
        <taxon>Bacteria</taxon>
        <taxon>Bacillati</taxon>
        <taxon>Actinomycetota</taxon>
        <taxon>Actinomycetes</taxon>
        <taxon>Micromonosporales</taxon>
        <taxon>Micromonosporaceae</taxon>
        <taxon>Micromonospora</taxon>
    </lineage>
</organism>
<dbReference type="InterPro" id="IPR036653">
    <property type="entry name" value="CinA-like_C"/>
</dbReference>
<dbReference type="AlphaFoldDB" id="A0A1C6RX60"/>
<feature type="compositionally biased region" description="Basic and acidic residues" evidence="1">
    <location>
        <begin position="169"/>
        <end position="207"/>
    </location>
</feature>
<evidence type="ECO:0000259" key="2">
    <source>
        <dbReference type="Pfam" id="PF02464"/>
    </source>
</evidence>
<dbReference type="Proteomes" id="UP000199413">
    <property type="component" value="Unassembled WGS sequence"/>
</dbReference>
<name>A0A1C6RX60_9ACTN</name>
<dbReference type="Gene3D" id="3.90.950.20">
    <property type="entry name" value="CinA-like"/>
    <property type="match status" value="1"/>
</dbReference>
<dbReference type="STRING" id="568872.GA0070624_2393"/>
<evidence type="ECO:0000313" key="4">
    <source>
        <dbReference type="Proteomes" id="UP000199413"/>
    </source>
</evidence>
<dbReference type="Pfam" id="PF02464">
    <property type="entry name" value="CinA"/>
    <property type="match status" value="1"/>
</dbReference>
<keyword evidence="4" id="KW-1185">Reference proteome</keyword>
<dbReference type="OrthoDB" id="1253990at2"/>
<evidence type="ECO:0000256" key="1">
    <source>
        <dbReference type="SAM" id="MobiDB-lite"/>
    </source>
</evidence>
<gene>
    <name evidence="3" type="ORF">GA0070624_2393</name>
</gene>
<accession>A0A1C6RX60</accession>